<comment type="caution">
    <text evidence="1">The sequence shown here is derived from an EMBL/GenBank/DDBJ whole genome shotgun (WGS) entry which is preliminary data.</text>
</comment>
<organism evidence="1 2">
    <name type="scientific">Olleya marilimosa</name>
    <dbReference type="NCBI Taxonomy" id="272164"/>
    <lineage>
        <taxon>Bacteria</taxon>
        <taxon>Pseudomonadati</taxon>
        <taxon>Bacteroidota</taxon>
        <taxon>Flavobacteriia</taxon>
        <taxon>Flavobacteriales</taxon>
        <taxon>Flavobacteriaceae</taxon>
    </lineage>
</organism>
<evidence type="ECO:0000313" key="1">
    <source>
        <dbReference type="EMBL" id="MBD3862143.1"/>
    </source>
</evidence>
<name>A0ABR8LS29_9FLAO</name>
<dbReference type="EMBL" id="JACXXH010000001">
    <property type="protein sequence ID" value="MBD3862143.1"/>
    <property type="molecule type" value="Genomic_DNA"/>
</dbReference>
<evidence type="ECO:0008006" key="3">
    <source>
        <dbReference type="Google" id="ProtNLM"/>
    </source>
</evidence>
<gene>
    <name evidence="1" type="ORF">IEG06_01675</name>
</gene>
<reference evidence="1 2" key="1">
    <citation type="submission" date="2020-09" db="EMBL/GenBank/DDBJ databases">
        <title>Bacillus nautilus sp. nov., Chryseoglobus crepusculi sp. nov, and Psychrobacter noctis sp. nov., isolated from deep-sea sponges from the equatorial Atlantic.</title>
        <authorList>
            <person name="Stennett H.L."/>
            <person name="Williams S.E."/>
        </authorList>
    </citation>
    <scope>NUCLEOTIDE SEQUENCE [LARGE SCALE GENOMIC DNA]</scope>
    <source>
        <strain evidence="1 2">28M-24</strain>
    </source>
</reference>
<evidence type="ECO:0000313" key="2">
    <source>
        <dbReference type="Proteomes" id="UP000627521"/>
    </source>
</evidence>
<protein>
    <recommendedName>
        <fullName evidence="3">DUF4836 domain-containing protein</fullName>
    </recommendedName>
</protein>
<sequence length="416" mass="47107">MLIIFIGLLYWSTSSTSQTFKTSQLVNIDNVNTIDFHNLDSVLVAASALYKADEIKKLFQGEQYRAAWATPIKAPVLFLDTLFGGVTITKEGGGKQTHSLKLETKNGIELTLRGVNKDPKQLIPELAKTLGLENIIVDGISAQHPYSALLAAELANKVAVINTKPKVVFLPNQRLLGEYNNKYGNRLFLLEYETESKTNWTNLTNVSEIVDTKKLQELKLSNANNVFIDKSALIRARLFDLLIGDWDRHTKQWGWALQQTDQTYTAIPIAGDRDNAFINLEGIIPSILSNENLVKELRPFDNEIDFMPGLVYPFDQYFLLNTEENLFIQEAKQLQLLLNDEALLQALKVWPTQFSKIDGEEIISKIKSRRDNLVSYAKLFKTTIDNKGLVTQRLKGSEDLRLPEQLQACFECYTTD</sequence>
<dbReference type="RefSeq" id="WP_191099114.1">
    <property type="nucleotide sequence ID" value="NZ_JACXXF010000001.1"/>
</dbReference>
<proteinExistence type="predicted"/>
<dbReference type="Proteomes" id="UP000627521">
    <property type="component" value="Unassembled WGS sequence"/>
</dbReference>
<accession>A0ABR8LS29</accession>
<keyword evidence="2" id="KW-1185">Reference proteome</keyword>